<evidence type="ECO:0000256" key="1">
    <source>
        <dbReference type="SAM" id="MobiDB-lite"/>
    </source>
</evidence>
<dbReference type="RefSeq" id="WP_151467588.1">
    <property type="nucleotide sequence ID" value="NZ_WBKG01000002.1"/>
</dbReference>
<keyword evidence="3" id="KW-1185">Reference proteome</keyword>
<gene>
    <name evidence="2" type="ORF">F8144_02985</name>
</gene>
<dbReference type="AlphaFoldDB" id="A0A7J5DMR6"/>
<evidence type="ECO:0000313" key="2">
    <source>
        <dbReference type="EMBL" id="KAB1990056.1"/>
    </source>
</evidence>
<accession>A0A7J5DMR6</accession>
<evidence type="ECO:0000313" key="3">
    <source>
        <dbReference type="Proteomes" id="UP000442990"/>
    </source>
</evidence>
<reference evidence="2 3" key="1">
    <citation type="submission" date="2019-09" db="EMBL/GenBank/DDBJ databases">
        <title>Isolation and identification of active actinomycetes.</title>
        <authorList>
            <person name="Yu Z."/>
            <person name="Han C."/>
            <person name="Yu B."/>
        </authorList>
    </citation>
    <scope>NUCLEOTIDE SEQUENCE [LARGE SCALE GENOMIC DNA]</scope>
    <source>
        <strain evidence="2 3">NEAU-H2</strain>
    </source>
</reference>
<dbReference type="EMBL" id="WBKG01000002">
    <property type="protein sequence ID" value="KAB1990056.1"/>
    <property type="molecule type" value="Genomic_DNA"/>
</dbReference>
<name>A0A7J5DMR6_9ACTN</name>
<feature type="region of interest" description="Disordered" evidence="1">
    <location>
        <begin position="1"/>
        <end position="40"/>
    </location>
</feature>
<dbReference type="Gene3D" id="3.10.350.10">
    <property type="entry name" value="LysM domain"/>
    <property type="match status" value="1"/>
</dbReference>
<sequence>MADTGSTADPLAAVPTATTTYPRTSRYHDTPVAVHTGPDGREIPYLRRRLLPDPAGLSGIAEHTVSAGDRLDLLAHRYLGSADQWWQIADANPVLDPGDLTRTPGRRIRVAFPAGVPGVVGDGGAHG</sequence>
<proteinExistence type="predicted"/>
<comment type="caution">
    <text evidence="2">The sequence shown here is derived from an EMBL/GenBank/DDBJ whole genome shotgun (WGS) entry which is preliminary data.</text>
</comment>
<dbReference type="InterPro" id="IPR018392">
    <property type="entry name" value="LysM"/>
</dbReference>
<protein>
    <submittedName>
        <fullName evidence="2">LysM peptidoglycan-binding domain-containing protein</fullName>
    </submittedName>
</protein>
<dbReference type="CDD" id="cd00118">
    <property type="entry name" value="LysM"/>
    <property type="match status" value="1"/>
</dbReference>
<organism evidence="2 3">
    <name type="scientific">Streptomyces triticiradicis</name>
    <dbReference type="NCBI Taxonomy" id="2651189"/>
    <lineage>
        <taxon>Bacteria</taxon>
        <taxon>Bacillati</taxon>
        <taxon>Actinomycetota</taxon>
        <taxon>Actinomycetes</taxon>
        <taxon>Kitasatosporales</taxon>
        <taxon>Streptomycetaceae</taxon>
        <taxon>Streptomyces</taxon>
    </lineage>
</organism>
<dbReference type="Proteomes" id="UP000442990">
    <property type="component" value="Unassembled WGS sequence"/>
</dbReference>
<dbReference type="InterPro" id="IPR036779">
    <property type="entry name" value="LysM_dom_sf"/>
</dbReference>